<evidence type="ECO:0000256" key="3">
    <source>
        <dbReference type="ARBA" id="ARBA00023004"/>
    </source>
</evidence>
<feature type="binding site" description="axial binding residue" evidence="5">
    <location>
        <position position="88"/>
    </location>
    <ligand>
        <name>heme c</name>
        <dbReference type="ChEBI" id="CHEBI:61717"/>
        <label>1</label>
    </ligand>
    <ligandPart>
        <name>Fe</name>
        <dbReference type="ChEBI" id="CHEBI:18248"/>
    </ligandPart>
</feature>
<dbReference type="PANTHER" id="PTHR33751">
    <property type="entry name" value="CBB3-TYPE CYTOCHROME C OXIDASE SUBUNIT FIXP"/>
    <property type="match status" value="1"/>
</dbReference>
<feature type="chain" id="PRO_5020569305" evidence="6">
    <location>
        <begin position="26"/>
        <end position="224"/>
    </location>
</feature>
<feature type="domain" description="Cytochrome c" evidence="7">
    <location>
        <begin position="124"/>
        <end position="214"/>
    </location>
</feature>
<gene>
    <name evidence="8" type="ORF">soil367_15145</name>
</gene>
<dbReference type="Proteomes" id="UP000298049">
    <property type="component" value="Chromosome"/>
</dbReference>
<evidence type="ECO:0000256" key="5">
    <source>
        <dbReference type="PIRSR" id="PIRSR000005-2"/>
    </source>
</evidence>
<feature type="domain" description="Cytochrome c" evidence="7">
    <location>
        <begin position="29"/>
        <end position="111"/>
    </location>
</feature>
<dbReference type="PIRSF" id="PIRSF000005">
    <property type="entry name" value="Cytochrome_c4"/>
    <property type="match status" value="1"/>
</dbReference>
<feature type="binding site" description="covalent" evidence="4">
    <location>
        <position position="44"/>
    </location>
    <ligand>
        <name>heme c</name>
        <dbReference type="ChEBI" id="CHEBI:61717"/>
        <label>1</label>
    </ligand>
</feature>
<sequence length="224" mass="23690">MQTVKHLPTALYALGLSLLPGLAPAAPAGDATRGAEAAAVCVSCHQADGSGMNMEQGESWPRLAGLNADYLAKQLRDFQSGERVNPTMKTFANMLTEQQIVDVAQFYSEMTPTQGRGGEDADKAVLQRGQTLATAGHWSEYIVSCESCHGPDNQGAGSVFPGIAGQHAGYIMAQLKAWQEGTRTNDPQDLMGTIARRMSSEDIHAVAAWLATQPSGDSQEGATP</sequence>
<dbReference type="KEGG" id="hmi:soil367_15145"/>
<keyword evidence="6" id="KW-0732">Signal</keyword>
<evidence type="ECO:0000259" key="7">
    <source>
        <dbReference type="PROSITE" id="PS51007"/>
    </source>
</evidence>
<dbReference type="PROSITE" id="PS51007">
    <property type="entry name" value="CYTC"/>
    <property type="match status" value="2"/>
</dbReference>
<feature type="binding site" description="axial binding residue" evidence="5">
    <location>
        <position position="45"/>
    </location>
    <ligand>
        <name>heme c</name>
        <dbReference type="ChEBI" id="CHEBI:61717"/>
        <label>1</label>
    </ligand>
    <ligandPart>
        <name>Fe</name>
        <dbReference type="ChEBI" id="CHEBI:18248"/>
    </ligandPart>
</feature>
<dbReference type="Gene3D" id="1.10.760.10">
    <property type="entry name" value="Cytochrome c-like domain"/>
    <property type="match status" value="2"/>
</dbReference>
<dbReference type="Pfam" id="PF00034">
    <property type="entry name" value="Cytochrom_C"/>
    <property type="match status" value="2"/>
</dbReference>
<evidence type="ECO:0000313" key="9">
    <source>
        <dbReference type="Proteomes" id="UP000298049"/>
    </source>
</evidence>
<comment type="PTM">
    <text evidence="4">Binds 2 heme c groups covalently per subunit.</text>
</comment>
<dbReference type="SUPFAM" id="SSF46626">
    <property type="entry name" value="Cytochrome c"/>
    <property type="match status" value="2"/>
</dbReference>
<dbReference type="OrthoDB" id="9773456at2"/>
<feature type="binding site" description="covalent" evidence="4">
    <location>
        <position position="145"/>
    </location>
    <ligand>
        <name>heme c</name>
        <dbReference type="ChEBI" id="CHEBI:61717"/>
        <label>2</label>
    </ligand>
</feature>
<dbReference type="InterPro" id="IPR050597">
    <property type="entry name" value="Cytochrome_c_Oxidase_Subunit"/>
</dbReference>
<dbReference type="InterPro" id="IPR036909">
    <property type="entry name" value="Cyt_c-like_dom_sf"/>
</dbReference>
<dbReference type="InterPro" id="IPR009056">
    <property type="entry name" value="Cyt_c-like_dom"/>
</dbReference>
<feature type="binding site" description="axial binding residue" evidence="5">
    <location>
        <position position="191"/>
    </location>
    <ligand>
        <name>heme c</name>
        <dbReference type="ChEBI" id="CHEBI:61717"/>
        <label>2</label>
    </ligand>
    <ligandPart>
        <name>Fe</name>
        <dbReference type="ChEBI" id="CHEBI:18248"/>
    </ligandPart>
</feature>
<feature type="binding site" description="covalent" evidence="4">
    <location>
        <position position="148"/>
    </location>
    <ligand>
        <name>heme c</name>
        <dbReference type="ChEBI" id="CHEBI:61717"/>
        <label>2</label>
    </ligand>
</feature>
<dbReference type="AlphaFoldDB" id="A0A4P7XM90"/>
<name>A0A4P7XM90_9ALTE</name>
<feature type="signal peptide" evidence="6">
    <location>
        <begin position="1"/>
        <end position="25"/>
    </location>
</feature>
<keyword evidence="3 5" id="KW-0408">Iron</keyword>
<keyword evidence="9" id="KW-1185">Reference proteome</keyword>
<evidence type="ECO:0000256" key="1">
    <source>
        <dbReference type="ARBA" id="ARBA00022617"/>
    </source>
</evidence>
<proteinExistence type="predicted"/>
<dbReference type="EMBL" id="CP031093">
    <property type="protein sequence ID" value="QCF27157.1"/>
    <property type="molecule type" value="Genomic_DNA"/>
</dbReference>
<dbReference type="GO" id="GO:0020037">
    <property type="term" value="F:heme binding"/>
    <property type="evidence" value="ECO:0007669"/>
    <property type="project" value="InterPro"/>
</dbReference>
<feature type="binding site" description="axial binding residue" evidence="5">
    <location>
        <position position="149"/>
    </location>
    <ligand>
        <name>heme c</name>
        <dbReference type="ChEBI" id="CHEBI:61717"/>
        <label>2</label>
    </ligand>
    <ligandPart>
        <name>Fe</name>
        <dbReference type="ChEBI" id="CHEBI:18248"/>
    </ligandPart>
</feature>
<evidence type="ECO:0000256" key="2">
    <source>
        <dbReference type="ARBA" id="ARBA00022723"/>
    </source>
</evidence>
<accession>A0A4P7XM90</accession>
<keyword evidence="1 4" id="KW-0349">Heme</keyword>
<dbReference type="GO" id="GO:0042597">
    <property type="term" value="C:periplasmic space"/>
    <property type="evidence" value="ECO:0007669"/>
    <property type="project" value="InterPro"/>
</dbReference>
<dbReference type="GO" id="GO:0005506">
    <property type="term" value="F:iron ion binding"/>
    <property type="evidence" value="ECO:0007669"/>
    <property type="project" value="InterPro"/>
</dbReference>
<reference evidence="8 9" key="1">
    <citation type="submission" date="2018-07" db="EMBL/GenBank/DDBJ databases">
        <title>Marsedoiliclastica nanhaica gen. nov. sp. nov., a novel marine hydrocarbonoclastic bacterium isolated from an in-situ enriched hydrocarbon-degrading consortium in deep-sea sediment.</title>
        <authorList>
            <person name="Dong C."/>
            <person name="Ma T."/>
            <person name="Liu R."/>
            <person name="Shao Z."/>
        </authorList>
    </citation>
    <scope>NUCLEOTIDE SEQUENCE [LARGE SCALE GENOMIC DNA]</scope>
    <source>
        <strain evidence="9">soil36-7</strain>
    </source>
</reference>
<organism evidence="8 9">
    <name type="scientific">Hydrocarboniclastica marina</name>
    <dbReference type="NCBI Taxonomy" id="2259620"/>
    <lineage>
        <taxon>Bacteria</taxon>
        <taxon>Pseudomonadati</taxon>
        <taxon>Pseudomonadota</taxon>
        <taxon>Gammaproteobacteria</taxon>
        <taxon>Alteromonadales</taxon>
        <taxon>Alteromonadaceae</taxon>
        <taxon>Hydrocarboniclastica</taxon>
    </lineage>
</organism>
<evidence type="ECO:0000256" key="4">
    <source>
        <dbReference type="PIRSR" id="PIRSR000005-1"/>
    </source>
</evidence>
<dbReference type="PANTHER" id="PTHR33751:SF11">
    <property type="entry name" value="BLL4483 PROTEIN"/>
    <property type="match status" value="1"/>
</dbReference>
<dbReference type="GO" id="GO:0009055">
    <property type="term" value="F:electron transfer activity"/>
    <property type="evidence" value="ECO:0007669"/>
    <property type="project" value="InterPro"/>
</dbReference>
<evidence type="ECO:0000313" key="8">
    <source>
        <dbReference type="EMBL" id="QCF27157.1"/>
    </source>
</evidence>
<dbReference type="InterPro" id="IPR024167">
    <property type="entry name" value="Cytochrome_c4-like"/>
</dbReference>
<protein>
    <submittedName>
        <fullName evidence="8">Cytochrome c4</fullName>
    </submittedName>
</protein>
<keyword evidence="2 5" id="KW-0479">Metal-binding</keyword>
<evidence type="ECO:0000256" key="6">
    <source>
        <dbReference type="SAM" id="SignalP"/>
    </source>
</evidence>
<feature type="binding site" description="covalent" evidence="4">
    <location>
        <position position="41"/>
    </location>
    <ligand>
        <name>heme c</name>
        <dbReference type="ChEBI" id="CHEBI:61717"/>
        <label>1</label>
    </ligand>
</feature>